<dbReference type="AlphaFoldDB" id="A0A1L8CXT0"/>
<name>A0A1L8CXT0_9THEO</name>
<dbReference type="OrthoDB" id="9803017at2"/>
<keyword evidence="2 3" id="KW-0808">Transferase</keyword>
<protein>
    <submittedName>
        <fullName evidence="3">Methyltransferase</fullName>
    </submittedName>
</protein>
<dbReference type="Gene3D" id="3.40.50.150">
    <property type="entry name" value="Vaccinia Virus protein VP39"/>
    <property type="match status" value="1"/>
</dbReference>
<dbReference type="RefSeq" id="WP_075860092.1">
    <property type="nucleotide sequence ID" value="NZ_BDJK01000055.1"/>
</dbReference>
<dbReference type="InterPro" id="IPR002052">
    <property type="entry name" value="DNA_methylase_N6_adenine_CS"/>
</dbReference>
<organism evidence="3 4">
    <name type="scientific">Carboxydothermus pertinax</name>
    <dbReference type="NCBI Taxonomy" id="870242"/>
    <lineage>
        <taxon>Bacteria</taxon>
        <taxon>Bacillati</taxon>
        <taxon>Bacillota</taxon>
        <taxon>Clostridia</taxon>
        <taxon>Thermoanaerobacterales</taxon>
        <taxon>Thermoanaerobacteraceae</taxon>
        <taxon>Carboxydothermus</taxon>
    </lineage>
</organism>
<dbReference type="PROSITE" id="PS00092">
    <property type="entry name" value="N6_MTASE"/>
    <property type="match status" value="1"/>
</dbReference>
<dbReference type="NCBIfam" id="TIGR00095">
    <property type="entry name" value="16S rRNA (guanine(966)-N(2))-methyltransferase RsmD"/>
    <property type="match status" value="1"/>
</dbReference>
<keyword evidence="4" id="KW-1185">Reference proteome</keyword>
<dbReference type="GO" id="GO:0008168">
    <property type="term" value="F:methyltransferase activity"/>
    <property type="evidence" value="ECO:0007669"/>
    <property type="project" value="UniProtKB-KW"/>
</dbReference>
<accession>A0A1L8CXT0</accession>
<evidence type="ECO:0000256" key="2">
    <source>
        <dbReference type="ARBA" id="ARBA00022679"/>
    </source>
</evidence>
<dbReference type="InterPro" id="IPR004398">
    <property type="entry name" value="RNA_MeTrfase_RsmD"/>
</dbReference>
<reference evidence="4" key="1">
    <citation type="submission" date="2016-12" db="EMBL/GenBank/DDBJ databases">
        <title>Draft Genome Sequences od Carboxydothermus pertinax and islandicus, Hydrogenogenic Carboxydotrophic Bacteria.</title>
        <authorList>
            <person name="Fukuyama Y."/>
            <person name="Ohmae K."/>
            <person name="Yoneda Y."/>
            <person name="Yoshida T."/>
            <person name="Sako Y."/>
        </authorList>
    </citation>
    <scope>NUCLEOTIDE SEQUENCE [LARGE SCALE GENOMIC DNA]</scope>
    <source>
        <strain evidence="4">Ug1</strain>
    </source>
</reference>
<comment type="caution">
    <text evidence="3">The sequence shown here is derived from an EMBL/GenBank/DDBJ whole genome shotgun (WGS) entry which is preliminary data.</text>
</comment>
<dbReference type="GO" id="GO:0003676">
    <property type="term" value="F:nucleic acid binding"/>
    <property type="evidence" value="ECO:0007669"/>
    <property type="project" value="InterPro"/>
</dbReference>
<evidence type="ECO:0000256" key="1">
    <source>
        <dbReference type="ARBA" id="ARBA00022603"/>
    </source>
</evidence>
<dbReference type="PANTHER" id="PTHR43542">
    <property type="entry name" value="METHYLTRANSFERASE"/>
    <property type="match status" value="1"/>
</dbReference>
<dbReference type="STRING" id="870242.cpu_22130"/>
<proteinExistence type="predicted"/>
<evidence type="ECO:0000313" key="3">
    <source>
        <dbReference type="EMBL" id="GAV23703.1"/>
    </source>
</evidence>
<sequence length="180" mass="20205">MRIITGEARGRKLIAPKGLKTRPTSDRVKESLFNILGSKVFDTMVLDGFAGTGNLGLEALSRGAKFSYFIEPDREAFRCLCQNINNLGYKEKAKAIRGDIFKILPKLKVKFDLIFLDPPYGKGYEQKAITEILRLNLLKENGIIVVETATKNGLCLNYENLLLVREAIYGSTVLGFYHLQ</sequence>
<evidence type="ECO:0000313" key="4">
    <source>
        <dbReference type="Proteomes" id="UP000187485"/>
    </source>
</evidence>
<dbReference type="PIRSF" id="PIRSF004553">
    <property type="entry name" value="CHP00095"/>
    <property type="match status" value="1"/>
</dbReference>
<dbReference type="EMBL" id="BDJK01000055">
    <property type="protein sequence ID" value="GAV23703.1"/>
    <property type="molecule type" value="Genomic_DNA"/>
</dbReference>
<dbReference type="InterPro" id="IPR029063">
    <property type="entry name" value="SAM-dependent_MTases_sf"/>
</dbReference>
<gene>
    <name evidence="3" type="ORF">cpu_22130</name>
</gene>
<dbReference type="PANTHER" id="PTHR43542:SF1">
    <property type="entry name" value="METHYLTRANSFERASE"/>
    <property type="match status" value="1"/>
</dbReference>
<dbReference type="CDD" id="cd02440">
    <property type="entry name" value="AdoMet_MTases"/>
    <property type="match status" value="1"/>
</dbReference>
<keyword evidence="1 3" id="KW-0489">Methyltransferase</keyword>
<dbReference type="SUPFAM" id="SSF53335">
    <property type="entry name" value="S-adenosyl-L-methionine-dependent methyltransferases"/>
    <property type="match status" value="1"/>
</dbReference>
<dbReference type="GO" id="GO:0031167">
    <property type="term" value="P:rRNA methylation"/>
    <property type="evidence" value="ECO:0007669"/>
    <property type="project" value="InterPro"/>
</dbReference>
<dbReference type="Proteomes" id="UP000187485">
    <property type="component" value="Unassembled WGS sequence"/>
</dbReference>
<dbReference type="Pfam" id="PF03602">
    <property type="entry name" value="Cons_hypoth95"/>
    <property type="match status" value="1"/>
</dbReference>